<feature type="domain" description="UspA" evidence="2">
    <location>
        <begin position="124"/>
        <end position="264"/>
    </location>
</feature>
<proteinExistence type="inferred from homology"/>
<organism evidence="3 4">
    <name type="scientific">Steroidobacter agaridevorans</name>
    <dbReference type="NCBI Taxonomy" id="2695856"/>
    <lineage>
        <taxon>Bacteria</taxon>
        <taxon>Pseudomonadati</taxon>
        <taxon>Pseudomonadota</taxon>
        <taxon>Gammaproteobacteria</taxon>
        <taxon>Steroidobacterales</taxon>
        <taxon>Steroidobacteraceae</taxon>
        <taxon>Steroidobacter</taxon>
    </lineage>
</organism>
<dbReference type="Pfam" id="PF00582">
    <property type="entry name" value="Usp"/>
    <property type="match status" value="2"/>
</dbReference>
<accession>A0A829YAX8</accession>
<comment type="caution">
    <text evidence="3">The sequence shown here is derived from an EMBL/GenBank/DDBJ whole genome shotgun (WGS) entry which is preliminary data.</text>
</comment>
<dbReference type="AlphaFoldDB" id="A0A829YAX8"/>
<dbReference type="InterPro" id="IPR014729">
    <property type="entry name" value="Rossmann-like_a/b/a_fold"/>
</dbReference>
<dbReference type="PRINTS" id="PR01438">
    <property type="entry name" value="UNVRSLSTRESS"/>
</dbReference>
<evidence type="ECO:0000313" key="4">
    <source>
        <dbReference type="Proteomes" id="UP000445000"/>
    </source>
</evidence>
<feature type="domain" description="UspA" evidence="2">
    <location>
        <begin position="2"/>
        <end position="117"/>
    </location>
</feature>
<dbReference type="InterPro" id="IPR006016">
    <property type="entry name" value="UspA"/>
</dbReference>
<evidence type="ECO:0000256" key="1">
    <source>
        <dbReference type="ARBA" id="ARBA00008791"/>
    </source>
</evidence>
<dbReference type="PANTHER" id="PTHR46268:SF6">
    <property type="entry name" value="UNIVERSAL STRESS PROTEIN UP12"/>
    <property type="match status" value="1"/>
</dbReference>
<dbReference type="InterPro" id="IPR006015">
    <property type="entry name" value="Universal_stress_UspA"/>
</dbReference>
<dbReference type="SUPFAM" id="SSF52402">
    <property type="entry name" value="Adenine nucleotide alpha hydrolases-like"/>
    <property type="match status" value="2"/>
</dbReference>
<evidence type="ECO:0000259" key="2">
    <source>
        <dbReference type="Pfam" id="PF00582"/>
    </source>
</evidence>
<gene>
    <name evidence="3" type="ORF">GCM10011487_20910</name>
</gene>
<dbReference type="PANTHER" id="PTHR46268">
    <property type="entry name" value="STRESS RESPONSE PROTEIN NHAX"/>
    <property type="match status" value="1"/>
</dbReference>
<keyword evidence="4" id="KW-1185">Reference proteome</keyword>
<protein>
    <recommendedName>
        <fullName evidence="2">UspA domain-containing protein</fullName>
    </recommendedName>
</protein>
<reference evidence="4" key="1">
    <citation type="submission" date="2020-01" db="EMBL/GenBank/DDBJ databases">
        <title>'Steroidobacter agaridevorans' sp. nov., agar-degrading bacteria isolated from rhizosphere soils.</title>
        <authorList>
            <person name="Ikenaga M."/>
            <person name="Kataoka M."/>
            <person name="Murouchi A."/>
            <person name="Katsuragi S."/>
            <person name="Sakai M."/>
        </authorList>
    </citation>
    <scope>NUCLEOTIDE SEQUENCE [LARGE SCALE GENOMIC DNA]</scope>
    <source>
        <strain evidence="4">YU21-B</strain>
    </source>
</reference>
<dbReference type="EMBL" id="BLJN01000002">
    <property type="protein sequence ID" value="GFE80091.1"/>
    <property type="molecule type" value="Genomic_DNA"/>
</dbReference>
<dbReference type="Proteomes" id="UP000445000">
    <property type="component" value="Unassembled WGS sequence"/>
</dbReference>
<evidence type="ECO:0000313" key="3">
    <source>
        <dbReference type="EMBL" id="GFE80091.1"/>
    </source>
</evidence>
<dbReference type="CDD" id="cd00293">
    <property type="entry name" value="USP-like"/>
    <property type="match status" value="2"/>
</dbReference>
<name>A0A829YAX8_9GAMM</name>
<dbReference type="Gene3D" id="3.40.50.620">
    <property type="entry name" value="HUPs"/>
    <property type="match status" value="2"/>
</dbReference>
<comment type="similarity">
    <text evidence="1">Belongs to the universal stress protein A family.</text>
</comment>
<sequence>MLAKELGARLDLLHVVDSSTAKALLRRSPAVEVEQPLRLEAKRALDSLAEDIVAAGGEVNGRVLREGRVLDEILAVSASSDLFVLGPRGVNPLRDFILGSTAERIARMVECPMLVVKQDPQIPYDNVLVPVDFSQYSAPSLQFASRLAPRATLHVFHALDASLKPRLRSAGVTEDGVAAYTDELQREANASMAELTAAASLGQPVLSTVQVGDARINIYERAAANQCTLIVMGKQGRSWLSEHVLGSVTRRVLERADCDVVVVPQSRPY</sequence>